<reference evidence="3" key="4">
    <citation type="submission" date="2024-02" db="EMBL/GenBank/DDBJ databases">
        <title>Comparative genomics of Cryptococcus and Kwoniella reveals pathogenesis evolution and contrasting modes of karyotype evolution via chromosome fusion or intercentromeric recombination.</title>
        <authorList>
            <person name="Coelho M.A."/>
            <person name="David-Palma M."/>
            <person name="Shea T."/>
            <person name="Bowers K."/>
            <person name="McGinley-Smith S."/>
            <person name="Mohammad A.W."/>
            <person name="Gnirke A."/>
            <person name="Yurkov A.M."/>
            <person name="Nowrousian M."/>
            <person name="Sun S."/>
            <person name="Cuomo C.A."/>
            <person name="Heitman J."/>
        </authorList>
    </citation>
    <scope>NUCLEOTIDE SEQUENCE</scope>
    <source>
        <strain evidence="3">CBS 10737</strain>
    </source>
</reference>
<name>A0A1B9HXN4_9TREE</name>
<dbReference type="AlphaFoldDB" id="A0A1B9HXN4"/>
<feature type="compositionally biased region" description="Polar residues" evidence="1">
    <location>
        <begin position="736"/>
        <end position="761"/>
    </location>
</feature>
<evidence type="ECO:0000313" key="4">
    <source>
        <dbReference type="Proteomes" id="UP000094020"/>
    </source>
</evidence>
<proteinExistence type="predicted"/>
<feature type="region of interest" description="Disordered" evidence="1">
    <location>
        <begin position="422"/>
        <end position="514"/>
    </location>
</feature>
<evidence type="ECO:0000313" key="3">
    <source>
        <dbReference type="EMBL" id="WWC73594.1"/>
    </source>
</evidence>
<dbReference type="GeneID" id="30174268"/>
<gene>
    <name evidence="2" type="ORF">I206_05899</name>
    <name evidence="3" type="ORF">I206_107566</name>
</gene>
<sequence>MPESPCQPRPRYHPYSLNSHINTNLLNHRRGSPSVVSNVTSYAPSIASTNTSISHPQPRQNNLRIKIDTNVAPSSHIWDEFYKERRRPVKSLGDDEEINDNDRKYEAATPRAITNTLPISNEYADAQTYTGLGLDIGGSLTDDIPITDLLSMFALPPNIATPKSAQNTIQNALSQEAGIGDFPGAEFLDLPDTASTIESQFPGLDTFDFGQFDFSSFIQPSLTSNEQNSISQANISETNLEFSPLNDSAVLIGLGTARGDDTDNTSTLNQQENNKNSIFLDSDKCTYLESNKPAISSKSPTYLQNIKMRSIPSDKDVIQFQKKVSGIAAKFYTSLADLFENTPNETIKLGMSRNAMIVDNETIPGVLEDIKSLCSRLTAKAADIPGYPADVKDMLASSADSPQSGPLSMSSLVTINDKPRHSIQKGSLAEPIDLTAATPRSPRSNGSTPTPTLDRPRDPLPAVQPQNSPHFTPRRQVLASSPRSNIAFKRFHDPFTPESMGTGPLSVQPTTSPMDTTDTPAYTPASNANVAIPAPSRVLLDLPPLSSTSTRVIHGPWKLCEVERLRTLVAFSQDVEDNAPIDHIDWTWVVDNFGGTRNRHQVLIKAVELGLRETSTHYSRRIKQKGYRDAVVAMESDLQDTVRDPPKSPLPPLLTSARITPNRKDSFTSSNLMPFRGESEAPIDDGTPVPTGAGQPAKASATPANTGRRESITSRSSPSLTTQKSPRILPRGLDLTSPTHTVSTRISTSPIRGPASSTSSPFAPKSRLNTMGFKPYAHPTAPVGPSTAPPKMYPRHALHSRSYSGFSLFTMPGNEKEWMRPSVISPTFGGFGMKGYQLAPLFAENQDDGPLSDDKR</sequence>
<dbReference type="Proteomes" id="UP000094020">
    <property type="component" value="Chromosome 11"/>
</dbReference>
<dbReference type="STRING" id="1296096.A0A1B9HXN4"/>
<dbReference type="OrthoDB" id="2348945at2759"/>
<reference evidence="2" key="3">
    <citation type="submission" date="2016-07" db="EMBL/GenBank/DDBJ databases">
        <title>Evolution of pathogenesis and genome organization in the Tremellales.</title>
        <authorList>
            <person name="Cuomo C."/>
            <person name="Litvintseva A."/>
            <person name="Heitman J."/>
            <person name="Chen Y."/>
            <person name="Sun S."/>
            <person name="Springer D."/>
            <person name="Dromer F."/>
            <person name="Young S."/>
            <person name="Zeng Q."/>
            <person name="Chapman S."/>
            <person name="Gujja S."/>
            <person name="Saif S."/>
            <person name="Birren B."/>
        </authorList>
    </citation>
    <scope>NUCLEOTIDE SEQUENCE</scope>
    <source>
        <strain evidence="2">CBS 10737</strain>
    </source>
</reference>
<evidence type="ECO:0000313" key="2">
    <source>
        <dbReference type="EMBL" id="OCF48032.1"/>
    </source>
</evidence>
<feature type="compositionally biased region" description="Polar residues" evidence="1">
    <location>
        <begin position="713"/>
        <end position="725"/>
    </location>
</feature>
<accession>A0A1B9HXN4</accession>
<dbReference type="KEGG" id="kpin:30174268"/>
<keyword evidence="4" id="KW-1185">Reference proteome</keyword>
<reference evidence="3" key="2">
    <citation type="submission" date="2013-07" db="EMBL/GenBank/DDBJ databases">
        <authorList>
            <consortium name="The Broad Institute Genome Sequencing Platform"/>
            <person name="Cuomo C."/>
            <person name="Litvintseva A."/>
            <person name="Chen Y."/>
            <person name="Heitman J."/>
            <person name="Sun S."/>
            <person name="Springer D."/>
            <person name="Dromer F."/>
            <person name="Young S.K."/>
            <person name="Zeng Q."/>
            <person name="Gargeya S."/>
            <person name="Fitzgerald M."/>
            <person name="Abouelleil A."/>
            <person name="Alvarado L."/>
            <person name="Berlin A.M."/>
            <person name="Chapman S.B."/>
            <person name="Dewar J."/>
            <person name="Goldberg J."/>
            <person name="Griggs A."/>
            <person name="Gujja S."/>
            <person name="Hansen M."/>
            <person name="Howarth C."/>
            <person name="Imamovic A."/>
            <person name="Larimer J."/>
            <person name="McCowan C."/>
            <person name="Murphy C."/>
            <person name="Pearson M."/>
            <person name="Priest M."/>
            <person name="Roberts A."/>
            <person name="Saif S."/>
            <person name="Shea T."/>
            <person name="Sykes S."/>
            <person name="Wortman J."/>
            <person name="Nusbaum C."/>
            <person name="Birren B."/>
        </authorList>
    </citation>
    <scope>NUCLEOTIDE SEQUENCE</scope>
    <source>
        <strain evidence="3">CBS 10737</strain>
    </source>
</reference>
<evidence type="ECO:0000256" key="1">
    <source>
        <dbReference type="SAM" id="MobiDB-lite"/>
    </source>
</evidence>
<dbReference type="EMBL" id="CP144529">
    <property type="protein sequence ID" value="WWC73594.1"/>
    <property type="molecule type" value="Genomic_DNA"/>
</dbReference>
<dbReference type="RefSeq" id="XP_019009251.1">
    <property type="nucleotide sequence ID" value="XM_019157611.1"/>
</dbReference>
<feature type="region of interest" description="Disordered" evidence="1">
    <location>
        <begin position="636"/>
        <end position="766"/>
    </location>
</feature>
<dbReference type="EMBL" id="KI894014">
    <property type="protein sequence ID" value="OCF48032.1"/>
    <property type="molecule type" value="Genomic_DNA"/>
</dbReference>
<organism evidence="2">
    <name type="scientific">Kwoniella pini CBS 10737</name>
    <dbReference type="NCBI Taxonomy" id="1296096"/>
    <lineage>
        <taxon>Eukaryota</taxon>
        <taxon>Fungi</taxon>
        <taxon>Dikarya</taxon>
        <taxon>Basidiomycota</taxon>
        <taxon>Agaricomycotina</taxon>
        <taxon>Tremellomycetes</taxon>
        <taxon>Tremellales</taxon>
        <taxon>Cryptococcaceae</taxon>
        <taxon>Kwoniella</taxon>
    </lineage>
</organism>
<reference evidence="2" key="1">
    <citation type="submission" date="2013-07" db="EMBL/GenBank/DDBJ databases">
        <title>The Genome Sequence of Cryptococcus pinus CBS10737.</title>
        <authorList>
            <consortium name="The Broad Institute Genome Sequencing Platform"/>
            <person name="Cuomo C."/>
            <person name="Litvintseva A."/>
            <person name="Chen Y."/>
            <person name="Heitman J."/>
            <person name="Sun S."/>
            <person name="Springer D."/>
            <person name="Dromer F."/>
            <person name="Young S.K."/>
            <person name="Zeng Q."/>
            <person name="Gargeya S."/>
            <person name="Fitzgerald M."/>
            <person name="Abouelleil A."/>
            <person name="Alvarado L."/>
            <person name="Berlin A.M."/>
            <person name="Chapman S.B."/>
            <person name="Dewar J."/>
            <person name="Goldberg J."/>
            <person name="Griggs A."/>
            <person name="Gujja S."/>
            <person name="Hansen M."/>
            <person name="Howarth C."/>
            <person name="Imamovic A."/>
            <person name="Larimer J."/>
            <person name="McCowan C."/>
            <person name="Murphy C."/>
            <person name="Pearson M."/>
            <person name="Priest M."/>
            <person name="Roberts A."/>
            <person name="Saif S."/>
            <person name="Shea T."/>
            <person name="Sykes S."/>
            <person name="Wortman J."/>
            <person name="Nusbaum C."/>
            <person name="Birren B."/>
        </authorList>
    </citation>
    <scope>NUCLEOTIDE SEQUENCE [LARGE SCALE GENOMIC DNA]</scope>
    <source>
        <strain evidence="2">CBS 10737</strain>
    </source>
</reference>
<protein>
    <submittedName>
        <fullName evidence="2">Uncharacterized protein</fullName>
    </submittedName>
</protein>